<sequence length="152" mass="18366">MNFRKVLIISSLFILIFLAFVAWDSFLSIDSDNTPQFRTEIQPIVDRFPRLDNVEKTYWIADTIEERDFGPTSYWMKGYVYLENHSVESITTLYEWEEVHTFNPSFISKYEQIYETGWFFSEEFNSYIKSSNYIGNFYFDMNNDVLYFEVEK</sequence>
<dbReference type="Proteomes" id="UP001231941">
    <property type="component" value="Unassembled WGS sequence"/>
</dbReference>
<organism evidence="1 2">
    <name type="scientific">Chengkuizengella axinellae</name>
    <dbReference type="NCBI Taxonomy" id="3064388"/>
    <lineage>
        <taxon>Bacteria</taxon>
        <taxon>Bacillati</taxon>
        <taxon>Bacillota</taxon>
        <taxon>Bacilli</taxon>
        <taxon>Bacillales</taxon>
        <taxon>Paenibacillaceae</taxon>
        <taxon>Chengkuizengella</taxon>
    </lineage>
</organism>
<keyword evidence="2" id="KW-1185">Reference proteome</keyword>
<evidence type="ECO:0000313" key="1">
    <source>
        <dbReference type="EMBL" id="MDP5274906.1"/>
    </source>
</evidence>
<reference evidence="1 2" key="1">
    <citation type="submission" date="2023-08" db="EMBL/GenBank/DDBJ databases">
        <authorList>
            <person name="Park J.-S."/>
        </authorList>
    </citation>
    <scope>NUCLEOTIDE SEQUENCE [LARGE SCALE GENOMIC DNA]</scope>
    <source>
        <strain evidence="1 2">2205SS18-9</strain>
    </source>
</reference>
<comment type="caution">
    <text evidence="1">The sequence shown here is derived from an EMBL/GenBank/DDBJ whole genome shotgun (WGS) entry which is preliminary data.</text>
</comment>
<dbReference type="RefSeq" id="WP_305992216.1">
    <property type="nucleotide sequence ID" value="NZ_JAVAMP010000005.1"/>
</dbReference>
<name>A0ABT9IZW3_9BACL</name>
<gene>
    <name evidence="1" type="ORF">Q5Y73_12375</name>
</gene>
<proteinExistence type="predicted"/>
<dbReference type="EMBL" id="JAVAMP010000005">
    <property type="protein sequence ID" value="MDP5274906.1"/>
    <property type="molecule type" value="Genomic_DNA"/>
</dbReference>
<accession>A0ABT9IZW3</accession>
<protein>
    <submittedName>
        <fullName evidence="1">Uncharacterized protein</fullName>
    </submittedName>
</protein>
<evidence type="ECO:0000313" key="2">
    <source>
        <dbReference type="Proteomes" id="UP001231941"/>
    </source>
</evidence>